<dbReference type="EMBL" id="CP090170">
    <property type="protein sequence ID" value="UJO20861.1"/>
    <property type="molecule type" value="Genomic_DNA"/>
</dbReference>
<dbReference type="Gene3D" id="3.80.10.10">
    <property type="entry name" value="Ribonuclease Inhibitor"/>
    <property type="match status" value="1"/>
</dbReference>
<reference evidence="1" key="1">
    <citation type="submission" date="2021-12" db="EMBL/GenBank/DDBJ databases">
        <authorList>
            <person name="Zaccaron A."/>
            <person name="Stergiopoulos I."/>
        </authorList>
    </citation>
    <scope>NUCLEOTIDE SEQUENCE</scope>
    <source>
        <strain evidence="1">Race5_Kim</strain>
    </source>
</reference>
<protein>
    <submittedName>
        <fullName evidence="1">Uncharacterized protein</fullName>
    </submittedName>
</protein>
<organism evidence="1 2">
    <name type="scientific">Passalora fulva</name>
    <name type="common">Tomato leaf mold</name>
    <name type="synonym">Cladosporium fulvum</name>
    <dbReference type="NCBI Taxonomy" id="5499"/>
    <lineage>
        <taxon>Eukaryota</taxon>
        <taxon>Fungi</taxon>
        <taxon>Dikarya</taxon>
        <taxon>Ascomycota</taxon>
        <taxon>Pezizomycotina</taxon>
        <taxon>Dothideomycetes</taxon>
        <taxon>Dothideomycetidae</taxon>
        <taxon>Mycosphaerellales</taxon>
        <taxon>Mycosphaerellaceae</taxon>
        <taxon>Fulvia</taxon>
    </lineage>
</organism>
<dbReference type="Proteomes" id="UP000756132">
    <property type="component" value="Chromosome 8"/>
</dbReference>
<gene>
    <name evidence="1" type="ORF">CLAFUR5_11495</name>
</gene>
<evidence type="ECO:0000313" key="1">
    <source>
        <dbReference type="EMBL" id="UJO20861.1"/>
    </source>
</evidence>
<dbReference type="AlphaFoldDB" id="A0A9Q8USJ9"/>
<dbReference type="SUPFAM" id="SSF52047">
    <property type="entry name" value="RNI-like"/>
    <property type="match status" value="1"/>
</dbReference>
<accession>A0A9Q8USJ9</accession>
<dbReference type="GeneID" id="71991373"/>
<name>A0A9Q8USJ9_PASFU</name>
<proteinExistence type="predicted"/>
<sequence length="462" mass="52704">MNTDHPQVPEHQTMESLTRLFTFSESLSQLYRSLWTQHTNAQISAENRPSLDCLLDDVLLIVLDHLEQFDVENAFQAGFLTHKLSDVVRFSTVSKRLRGLAEARILRRLHLGPSWSASKLSQALRAIRSPDGVRCYTKSLKIDLWLEGATDMSKHHWILMRELLETVSSLEHVRVLDITATESSALALQAVVEDVHVRLEGITELILSPNMDWLIPKCPDLQALSTNDWVVVSRDKKSPTTRLIEAVASIDNLQHFALHSPWHSDTLHEVLAALPRIRSIGMLSGNCTSNLDDRLSVLRKFQHLERLQMTDASKLVRVQTLQTWTTPLYTETMTAAQAHVTEKVFKYLPRLKELILGPAFRAWVVRRHADGRIDLKWEATVVRPSLQEQLAHMRERMSCGFDTERDEANAAAQEDELAEQMSLAETMNSRTDVQTLADVMHDDLDDDDDAEQLRRLQEEMAM</sequence>
<dbReference type="OrthoDB" id="3636801at2759"/>
<dbReference type="KEGG" id="ffu:CLAFUR5_11495"/>
<keyword evidence="2" id="KW-1185">Reference proteome</keyword>
<reference evidence="1" key="2">
    <citation type="journal article" date="2022" name="Microb. Genom.">
        <title>A chromosome-scale genome assembly of the tomato pathogen Cladosporium fulvum reveals a compartmentalized genome architecture and the presence of a dispensable chromosome.</title>
        <authorList>
            <person name="Zaccaron A.Z."/>
            <person name="Chen L.H."/>
            <person name="Samaras A."/>
            <person name="Stergiopoulos I."/>
        </authorList>
    </citation>
    <scope>NUCLEOTIDE SEQUENCE</scope>
    <source>
        <strain evidence="1">Race5_Kim</strain>
    </source>
</reference>
<dbReference type="InterPro" id="IPR032675">
    <property type="entry name" value="LRR_dom_sf"/>
</dbReference>
<evidence type="ECO:0000313" key="2">
    <source>
        <dbReference type="Proteomes" id="UP000756132"/>
    </source>
</evidence>
<dbReference type="RefSeq" id="XP_047765227.1">
    <property type="nucleotide sequence ID" value="XM_047910643.1"/>
</dbReference>